<keyword evidence="3" id="KW-1185">Reference proteome</keyword>
<comment type="caution">
    <text evidence="2">The sequence shown here is derived from an EMBL/GenBank/DDBJ whole genome shotgun (WGS) entry which is preliminary data.</text>
</comment>
<dbReference type="EMBL" id="JAQOWY010000591">
    <property type="protein sequence ID" value="KAK1840131.1"/>
    <property type="molecule type" value="Genomic_DNA"/>
</dbReference>
<gene>
    <name evidence="2" type="ORF">CCHR01_17241</name>
</gene>
<organism evidence="2 3">
    <name type="scientific">Colletotrichum chrysophilum</name>
    <dbReference type="NCBI Taxonomy" id="1836956"/>
    <lineage>
        <taxon>Eukaryota</taxon>
        <taxon>Fungi</taxon>
        <taxon>Dikarya</taxon>
        <taxon>Ascomycota</taxon>
        <taxon>Pezizomycotina</taxon>
        <taxon>Sordariomycetes</taxon>
        <taxon>Hypocreomycetidae</taxon>
        <taxon>Glomerellales</taxon>
        <taxon>Glomerellaceae</taxon>
        <taxon>Colletotrichum</taxon>
        <taxon>Colletotrichum gloeosporioides species complex</taxon>
    </lineage>
</organism>
<dbReference type="AlphaFoldDB" id="A0AAD9A2B5"/>
<proteinExistence type="predicted"/>
<accession>A0AAD9A2B5</accession>
<evidence type="ECO:0008006" key="4">
    <source>
        <dbReference type="Google" id="ProtNLM"/>
    </source>
</evidence>
<name>A0AAD9A2B5_9PEZI</name>
<feature type="signal peptide" evidence="1">
    <location>
        <begin position="1"/>
        <end position="29"/>
    </location>
</feature>
<evidence type="ECO:0000313" key="2">
    <source>
        <dbReference type="EMBL" id="KAK1840131.1"/>
    </source>
</evidence>
<protein>
    <recommendedName>
        <fullName evidence="4">Secreted protein</fullName>
    </recommendedName>
</protein>
<feature type="chain" id="PRO_5041930932" description="Secreted protein" evidence="1">
    <location>
        <begin position="30"/>
        <end position="153"/>
    </location>
</feature>
<evidence type="ECO:0000256" key="1">
    <source>
        <dbReference type="SAM" id="SignalP"/>
    </source>
</evidence>
<evidence type="ECO:0000313" key="3">
    <source>
        <dbReference type="Proteomes" id="UP001243330"/>
    </source>
</evidence>
<keyword evidence="1" id="KW-0732">Signal</keyword>
<dbReference type="Proteomes" id="UP001243330">
    <property type="component" value="Unassembled WGS sequence"/>
</dbReference>
<sequence>MQMWLVVVCCRSCRRLLLLLLRCLRRMTAEQKSKYCYLGGSENHVPCGSVVVARGEVRRSRRGASEVQEGLPKTPVSEQGLKTWAGWGIHKVARGGIHSAAAAGSETWSVVEGPLVLFEVWDWERGHGGGGHKSPCDSGIVPECDISRIEGGL</sequence>
<reference evidence="2" key="1">
    <citation type="submission" date="2023-01" db="EMBL/GenBank/DDBJ databases">
        <title>Colletotrichum chrysophilum M932 genome sequence.</title>
        <authorList>
            <person name="Baroncelli R."/>
        </authorList>
    </citation>
    <scope>NUCLEOTIDE SEQUENCE</scope>
    <source>
        <strain evidence="2">M932</strain>
    </source>
</reference>